<dbReference type="HOGENOM" id="CLU_044872_0_0_1"/>
<feature type="region of interest" description="Disordered" evidence="7">
    <location>
        <begin position="239"/>
        <end position="276"/>
    </location>
</feature>
<evidence type="ECO:0000256" key="6">
    <source>
        <dbReference type="ARBA" id="ARBA00041961"/>
    </source>
</evidence>
<dbReference type="PROSITE" id="PS50174">
    <property type="entry name" value="G_PATCH"/>
    <property type="match status" value="1"/>
</dbReference>
<dbReference type="InterPro" id="IPR000467">
    <property type="entry name" value="G_patch_dom"/>
</dbReference>
<dbReference type="Pfam" id="PF01585">
    <property type="entry name" value="G-patch"/>
    <property type="match status" value="1"/>
</dbReference>
<dbReference type="Proteomes" id="UP000054477">
    <property type="component" value="Unassembled WGS sequence"/>
</dbReference>
<dbReference type="PANTHER" id="PTHR23149:SF31">
    <property type="entry name" value="PROTEIN PXR1"/>
    <property type="match status" value="1"/>
</dbReference>
<feature type="domain" description="G-patch" evidence="8">
    <location>
        <begin position="25"/>
        <end position="71"/>
    </location>
</feature>
<dbReference type="GO" id="GO:0006364">
    <property type="term" value="P:rRNA processing"/>
    <property type="evidence" value="ECO:0007669"/>
    <property type="project" value="UniProtKB-KW"/>
</dbReference>
<evidence type="ECO:0000256" key="7">
    <source>
        <dbReference type="SAM" id="MobiDB-lite"/>
    </source>
</evidence>
<evidence type="ECO:0000256" key="1">
    <source>
        <dbReference type="ARBA" id="ARBA00004604"/>
    </source>
</evidence>
<evidence type="ECO:0000259" key="8">
    <source>
        <dbReference type="PROSITE" id="PS50174"/>
    </source>
</evidence>
<keyword evidence="4" id="KW-0539">Nucleus</keyword>
<dbReference type="PANTHER" id="PTHR23149">
    <property type="entry name" value="G PATCH DOMAIN CONTAINING PROTEIN"/>
    <property type="match status" value="1"/>
</dbReference>
<dbReference type="EMBL" id="KN838537">
    <property type="protein sequence ID" value="KIK09856.1"/>
    <property type="molecule type" value="Genomic_DNA"/>
</dbReference>
<feature type="region of interest" description="Disordered" evidence="7">
    <location>
        <begin position="93"/>
        <end position="158"/>
    </location>
</feature>
<keyword evidence="2" id="KW-0690">Ribosome biogenesis</keyword>
<feature type="compositionally biased region" description="Basic residues" evidence="7">
    <location>
        <begin position="373"/>
        <end position="386"/>
    </location>
</feature>
<feature type="region of interest" description="Disordered" evidence="7">
    <location>
        <begin position="316"/>
        <end position="394"/>
    </location>
</feature>
<evidence type="ECO:0000256" key="3">
    <source>
        <dbReference type="ARBA" id="ARBA00022552"/>
    </source>
</evidence>
<accession>A0A0C9XXY7</accession>
<comment type="subcellular location">
    <subcellularLocation>
        <location evidence="1">Nucleus</location>
        <location evidence="1">Nucleolus</location>
    </subcellularLocation>
</comment>
<dbReference type="InterPro" id="IPR050656">
    <property type="entry name" value="PINX1"/>
</dbReference>
<sequence length="394" mass="43370">MGLGGRKVKQRIPDDPRNLSWADDAARFGSSYLSKFGWDASQGLGVDGEGRTSHIKVSHKLDMLGIGAAHQKGPNGIAWKQNKDFENLLKRLNESATENVDSKEEQDVVEKERPKKKRKQKGDEDKDEKKKRRKAEDTSPPADEVVPNPLPANPAPARVVPRYRAHRARAIAAKSITSKSAAAISEILGIAPSSGLSVATETTGKLTSLTNDATIDKLTTSSKSVADYFKEKLLVRATQSESTTPISEQDAYDLPRGGLGSGRARFEIQEDDSEMGARRVGISKFSSLMSSSFLAATSSLPTSPEITENEDVATAQLDMAEEEQTTEEKRKKKKKKGDKDEKKEKKMKDKVTRTEVKDPDTLQTASLDDVDRKARKAQRKAEKRARKAAENNLH</sequence>
<evidence type="ECO:0000256" key="4">
    <source>
        <dbReference type="ARBA" id="ARBA00023242"/>
    </source>
</evidence>
<gene>
    <name evidence="9" type="ORF">K443DRAFT_671167</name>
</gene>
<evidence type="ECO:0000256" key="2">
    <source>
        <dbReference type="ARBA" id="ARBA00022517"/>
    </source>
</evidence>
<keyword evidence="10" id="KW-1185">Reference proteome</keyword>
<reference evidence="10" key="2">
    <citation type="submission" date="2015-01" db="EMBL/GenBank/DDBJ databases">
        <title>Evolutionary Origins and Diversification of the Mycorrhizal Mutualists.</title>
        <authorList>
            <consortium name="DOE Joint Genome Institute"/>
            <consortium name="Mycorrhizal Genomics Consortium"/>
            <person name="Kohler A."/>
            <person name="Kuo A."/>
            <person name="Nagy L.G."/>
            <person name="Floudas D."/>
            <person name="Copeland A."/>
            <person name="Barry K.W."/>
            <person name="Cichocki N."/>
            <person name="Veneault-Fourrey C."/>
            <person name="LaButti K."/>
            <person name="Lindquist E.A."/>
            <person name="Lipzen A."/>
            <person name="Lundell T."/>
            <person name="Morin E."/>
            <person name="Murat C."/>
            <person name="Riley R."/>
            <person name="Ohm R."/>
            <person name="Sun H."/>
            <person name="Tunlid A."/>
            <person name="Henrissat B."/>
            <person name="Grigoriev I.V."/>
            <person name="Hibbett D.S."/>
            <person name="Martin F."/>
        </authorList>
    </citation>
    <scope>NUCLEOTIDE SEQUENCE [LARGE SCALE GENOMIC DNA]</scope>
    <source>
        <strain evidence="10">LaAM-08-1</strain>
    </source>
</reference>
<dbReference type="AlphaFoldDB" id="A0A0C9XXY7"/>
<dbReference type="OrthoDB" id="29523at2759"/>
<evidence type="ECO:0000313" key="10">
    <source>
        <dbReference type="Proteomes" id="UP000054477"/>
    </source>
</evidence>
<feature type="compositionally biased region" description="Basic and acidic residues" evidence="7">
    <location>
        <begin position="337"/>
        <end position="360"/>
    </location>
</feature>
<reference evidence="9 10" key="1">
    <citation type="submission" date="2014-04" db="EMBL/GenBank/DDBJ databases">
        <authorList>
            <consortium name="DOE Joint Genome Institute"/>
            <person name="Kuo A."/>
            <person name="Kohler A."/>
            <person name="Nagy L.G."/>
            <person name="Floudas D."/>
            <person name="Copeland A."/>
            <person name="Barry K.W."/>
            <person name="Cichocki N."/>
            <person name="Veneault-Fourrey C."/>
            <person name="LaButti K."/>
            <person name="Lindquist E.A."/>
            <person name="Lipzen A."/>
            <person name="Lundell T."/>
            <person name="Morin E."/>
            <person name="Murat C."/>
            <person name="Sun H."/>
            <person name="Tunlid A."/>
            <person name="Henrissat B."/>
            <person name="Grigoriev I.V."/>
            <person name="Hibbett D.S."/>
            <person name="Martin F."/>
            <person name="Nordberg H.P."/>
            <person name="Cantor M.N."/>
            <person name="Hua S.X."/>
        </authorList>
    </citation>
    <scope>NUCLEOTIDE SEQUENCE [LARGE SCALE GENOMIC DNA]</scope>
    <source>
        <strain evidence="9 10">LaAM-08-1</strain>
    </source>
</reference>
<dbReference type="GO" id="GO:0005730">
    <property type="term" value="C:nucleolus"/>
    <property type="evidence" value="ECO:0007669"/>
    <property type="project" value="UniProtKB-SubCell"/>
</dbReference>
<evidence type="ECO:0000256" key="5">
    <source>
        <dbReference type="ARBA" id="ARBA00038007"/>
    </source>
</evidence>
<proteinExistence type="inferred from homology"/>
<dbReference type="GO" id="GO:0003676">
    <property type="term" value="F:nucleic acid binding"/>
    <property type="evidence" value="ECO:0007669"/>
    <property type="project" value="InterPro"/>
</dbReference>
<organism evidence="9 10">
    <name type="scientific">Laccaria amethystina LaAM-08-1</name>
    <dbReference type="NCBI Taxonomy" id="1095629"/>
    <lineage>
        <taxon>Eukaryota</taxon>
        <taxon>Fungi</taxon>
        <taxon>Dikarya</taxon>
        <taxon>Basidiomycota</taxon>
        <taxon>Agaricomycotina</taxon>
        <taxon>Agaricomycetes</taxon>
        <taxon>Agaricomycetidae</taxon>
        <taxon>Agaricales</taxon>
        <taxon>Agaricineae</taxon>
        <taxon>Hydnangiaceae</taxon>
        <taxon>Laccaria</taxon>
    </lineage>
</organism>
<feature type="compositionally biased region" description="Basic and acidic residues" evidence="7">
    <location>
        <begin position="100"/>
        <end position="113"/>
    </location>
</feature>
<evidence type="ECO:0000313" key="9">
    <source>
        <dbReference type="EMBL" id="KIK09856.1"/>
    </source>
</evidence>
<keyword evidence="3" id="KW-0698">rRNA processing</keyword>
<name>A0A0C9XXY7_9AGAR</name>
<protein>
    <recommendedName>
        <fullName evidence="6">PinX1-related protein 1</fullName>
    </recommendedName>
</protein>
<comment type="similarity">
    <text evidence="5">Belongs to the PINX1 family.</text>
</comment>
<dbReference type="STRING" id="1095629.A0A0C9XXY7"/>